<reference evidence="1" key="2">
    <citation type="journal article" date="2015" name="Fish Shellfish Immunol.">
        <title>Early steps in the European eel (Anguilla anguilla)-Vibrio vulnificus interaction in the gills: Role of the RtxA13 toxin.</title>
        <authorList>
            <person name="Callol A."/>
            <person name="Pajuelo D."/>
            <person name="Ebbesson L."/>
            <person name="Teles M."/>
            <person name="MacKenzie S."/>
            <person name="Amaro C."/>
        </authorList>
    </citation>
    <scope>NUCLEOTIDE SEQUENCE</scope>
</reference>
<name>A0A0E9VPU2_ANGAN</name>
<proteinExistence type="predicted"/>
<dbReference type="AlphaFoldDB" id="A0A0E9VPU2"/>
<dbReference type="EMBL" id="GBXM01028480">
    <property type="protein sequence ID" value="JAH80097.1"/>
    <property type="molecule type" value="Transcribed_RNA"/>
</dbReference>
<reference evidence="1" key="1">
    <citation type="submission" date="2014-11" db="EMBL/GenBank/DDBJ databases">
        <authorList>
            <person name="Amaro Gonzalez C."/>
        </authorList>
    </citation>
    <scope>NUCLEOTIDE SEQUENCE</scope>
</reference>
<protein>
    <submittedName>
        <fullName evidence="1">Uncharacterized protein</fullName>
    </submittedName>
</protein>
<organism evidence="1">
    <name type="scientific">Anguilla anguilla</name>
    <name type="common">European freshwater eel</name>
    <name type="synonym">Muraena anguilla</name>
    <dbReference type="NCBI Taxonomy" id="7936"/>
    <lineage>
        <taxon>Eukaryota</taxon>
        <taxon>Metazoa</taxon>
        <taxon>Chordata</taxon>
        <taxon>Craniata</taxon>
        <taxon>Vertebrata</taxon>
        <taxon>Euteleostomi</taxon>
        <taxon>Actinopterygii</taxon>
        <taxon>Neopterygii</taxon>
        <taxon>Teleostei</taxon>
        <taxon>Anguilliformes</taxon>
        <taxon>Anguillidae</taxon>
        <taxon>Anguilla</taxon>
    </lineage>
</organism>
<evidence type="ECO:0000313" key="1">
    <source>
        <dbReference type="EMBL" id="JAH80097.1"/>
    </source>
</evidence>
<sequence length="40" mass="5034">MPVIYFLIRFDLYHNYDRTVVHFHSAITHSHGYWHLWRFG</sequence>
<accession>A0A0E9VPU2</accession>